<comment type="caution">
    <text evidence="1">The sequence shown here is derived from an EMBL/GenBank/DDBJ whole genome shotgun (WGS) entry which is preliminary data.</text>
</comment>
<sequence length="128" mass="14039">MRIRFLGKESKIGDSPTLYATDRDTYLVQGYRVVDPAHLDGVEVAQGQTCVRIYDRLLDHLVADGIEGALRGREAPIVAGVDVESCIIRGAVVTDAAVRAELRLPEHEDVVEVPARDLAALMRAVEWS</sequence>
<name>A0A2P8DH87_9ACTN</name>
<keyword evidence="2" id="KW-1185">Reference proteome</keyword>
<evidence type="ECO:0000313" key="2">
    <source>
        <dbReference type="Proteomes" id="UP000240542"/>
    </source>
</evidence>
<dbReference type="EMBL" id="PYGA01000011">
    <property type="protein sequence ID" value="PSK96590.1"/>
    <property type="molecule type" value="Genomic_DNA"/>
</dbReference>
<dbReference type="Proteomes" id="UP000240542">
    <property type="component" value="Unassembled WGS sequence"/>
</dbReference>
<dbReference type="AlphaFoldDB" id="A0A2P8DH87"/>
<protein>
    <submittedName>
        <fullName evidence="1">Uncharacterized protein</fullName>
    </submittedName>
</protein>
<accession>A0A2P8DH87</accession>
<evidence type="ECO:0000313" key="1">
    <source>
        <dbReference type="EMBL" id="PSK96590.1"/>
    </source>
</evidence>
<proteinExistence type="predicted"/>
<dbReference type="OrthoDB" id="3577809at2"/>
<organism evidence="1 2">
    <name type="scientific">Murinocardiopsis flavida</name>
    <dbReference type="NCBI Taxonomy" id="645275"/>
    <lineage>
        <taxon>Bacteria</taxon>
        <taxon>Bacillati</taxon>
        <taxon>Actinomycetota</taxon>
        <taxon>Actinomycetes</taxon>
        <taxon>Streptosporangiales</taxon>
        <taxon>Nocardiopsidaceae</taxon>
        <taxon>Murinocardiopsis</taxon>
    </lineage>
</organism>
<gene>
    <name evidence="1" type="ORF">CLV63_111185</name>
</gene>
<reference evidence="1 2" key="1">
    <citation type="submission" date="2018-03" db="EMBL/GenBank/DDBJ databases">
        <title>Genomic Encyclopedia of Archaeal and Bacterial Type Strains, Phase II (KMG-II): from individual species to whole genera.</title>
        <authorList>
            <person name="Goeker M."/>
        </authorList>
    </citation>
    <scope>NUCLEOTIDE SEQUENCE [LARGE SCALE GENOMIC DNA]</scope>
    <source>
        <strain evidence="1 2">DSM 45312</strain>
    </source>
</reference>